<protein>
    <submittedName>
        <fullName evidence="8">Major facilitator transporter</fullName>
    </submittedName>
</protein>
<gene>
    <name evidence="8" type="ORF">ALO_06488</name>
</gene>
<dbReference type="GO" id="GO:0022857">
    <property type="term" value="F:transmembrane transporter activity"/>
    <property type="evidence" value="ECO:0007669"/>
    <property type="project" value="InterPro"/>
</dbReference>
<keyword evidence="2" id="KW-0813">Transport</keyword>
<dbReference type="InterPro" id="IPR020846">
    <property type="entry name" value="MFS_dom"/>
</dbReference>
<dbReference type="Gene3D" id="1.20.1250.20">
    <property type="entry name" value="MFS general substrate transporter like domains"/>
    <property type="match status" value="1"/>
</dbReference>
<proteinExistence type="predicted"/>
<dbReference type="STRING" id="1009370.ALO_06488"/>
<dbReference type="PANTHER" id="PTHR42718">
    <property type="entry name" value="MAJOR FACILITATOR SUPERFAMILY MULTIDRUG TRANSPORTER MFSC"/>
    <property type="match status" value="1"/>
</dbReference>
<dbReference type="InterPro" id="IPR036259">
    <property type="entry name" value="MFS_trans_sf"/>
</dbReference>
<dbReference type="EMBL" id="AFGF01000050">
    <property type="protein sequence ID" value="EGO64687.1"/>
    <property type="molecule type" value="Genomic_DNA"/>
</dbReference>
<feature type="transmembrane region" description="Helical" evidence="6">
    <location>
        <begin position="197"/>
        <end position="216"/>
    </location>
</feature>
<dbReference type="Gene3D" id="1.20.1720.10">
    <property type="entry name" value="Multidrug resistance protein D"/>
    <property type="match status" value="1"/>
</dbReference>
<feature type="transmembrane region" description="Helical" evidence="6">
    <location>
        <begin position="222"/>
        <end position="240"/>
    </location>
</feature>
<feature type="transmembrane region" description="Helical" evidence="6">
    <location>
        <begin position="354"/>
        <end position="377"/>
    </location>
</feature>
<evidence type="ECO:0000256" key="5">
    <source>
        <dbReference type="ARBA" id="ARBA00023136"/>
    </source>
</evidence>
<evidence type="ECO:0000313" key="8">
    <source>
        <dbReference type="EMBL" id="EGO64687.1"/>
    </source>
</evidence>
<comment type="subcellular location">
    <subcellularLocation>
        <location evidence="1">Cell membrane</location>
        <topology evidence="1">Multi-pass membrane protein</topology>
    </subcellularLocation>
</comment>
<feature type="transmembrane region" description="Helical" evidence="6">
    <location>
        <begin position="297"/>
        <end position="316"/>
    </location>
</feature>
<evidence type="ECO:0000313" key="9">
    <source>
        <dbReference type="Proteomes" id="UP000003240"/>
    </source>
</evidence>
<reference evidence="8 9" key="1">
    <citation type="journal article" date="2011" name="EMBO J.">
        <title>Structural diversity of bacterial flagellar motors.</title>
        <authorList>
            <person name="Chen S."/>
            <person name="Beeby M."/>
            <person name="Murphy G.E."/>
            <person name="Leadbetter J.R."/>
            <person name="Hendrixson D.R."/>
            <person name="Briegel A."/>
            <person name="Li Z."/>
            <person name="Shi J."/>
            <person name="Tocheva E.I."/>
            <person name="Muller A."/>
            <person name="Dobro M.J."/>
            <person name="Jensen G.J."/>
        </authorList>
    </citation>
    <scope>NUCLEOTIDE SEQUENCE [LARGE SCALE GENOMIC DNA]</scope>
    <source>
        <strain evidence="8 9">DSM 6540</strain>
    </source>
</reference>
<dbReference type="PRINTS" id="PR01036">
    <property type="entry name" value="TCRTETB"/>
</dbReference>
<dbReference type="eggNOG" id="COG0477">
    <property type="taxonomic scope" value="Bacteria"/>
</dbReference>
<dbReference type="InterPro" id="IPR011701">
    <property type="entry name" value="MFS"/>
</dbReference>
<dbReference type="PROSITE" id="PS50850">
    <property type="entry name" value="MFS"/>
    <property type="match status" value="1"/>
</dbReference>
<keyword evidence="5 6" id="KW-0472">Membrane</keyword>
<evidence type="ECO:0000256" key="1">
    <source>
        <dbReference type="ARBA" id="ARBA00004651"/>
    </source>
</evidence>
<dbReference type="Proteomes" id="UP000003240">
    <property type="component" value="Unassembled WGS sequence"/>
</dbReference>
<dbReference type="PANTHER" id="PTHR42718:SF9">
    <property type="entry name" value="MAJOR FACILITATOR SUPERFAMILY MULTIDRUG TRANSPORTER MFSC"/>
    <property type="match status" value="1"/>
</dbReference>
<keyword evidence="4 6" id="KW-1133">Transmembrane helix</keyword>
<feature type="transmembrane region" description="Helical" evidence="6">
    <location>
        <begin position="77"/>
        <end position="96"/>
    </location>
</feature>
<feature type="transmembrane region" description="Helical" evidence="6">
    <location>
        <begin position="398"/>
        <end position="416"/>
    </location>
</feature>
<feature type="transmembrane region" description="Helical" evidence="6">
    <location>
        <begin position="102"/>
        <end position="123"/>
    </location>
</feature>
<keyword evidence="3 6" id="KW-0812">Transmembrane</keyword>
<feature type="transmembrane region" description="Helical" evidence="6">
    <location>
        <begin position="135"/>
        <end position="154"/>
    </location>
</feature>
<dbReference type="Pfam" id="PF07690">
    <property type="entry name" value="MFS_1"/>
    <property type="match status" value="2"/>
</dbReference>
<sequence>MNRILPLETAVLIVVMATSFLTPFMGSAVNLSIPAIAAEFGDNALLLGWMVTGYLLTSAVFLLPFGRYADIVGRKKVFIAGTVLFSLFAALSGLAWSLTSLIWFRAAQGIASAMIFSTGMAILTTVYPAPKRGKAMGLTAAVVYIGLAAGPVLGGVMNHYLGWRSIFHFTAIIGILAALLAIWRLEGEWAGARGETFDFIGSTGYILALSAVLYGFSSISSVIWAKYILVAGLALMALFLHHQSRQQHPILQVELFRQNKVFAYSNLAAMINYSATFAVGFLISLHLQLVMGYDSQMAGLILLSQPVLMAALSPFAGTLSDRISPSILASWGMGITALGLFLFVFISVDTYLGLIIANLALIGVGFALFASPNNNAIMSAVEKKLYGVASSSLGTMRLVGQAVSMAVVTLLIASFVGDAGLNKNSAPMIVAASRASFMVFTAICIIGVFASLARGSKERSAPDDAKGQQD</sequence>
<evidence type="ECO:0000256" key="6">
    <source>
        <dbReference type="SAM" id="Phobius"/>
    </source>
</evidence>
<dbReference type="OrthoDB" id="102502at2"/>
<feature type="transmembrane region" description="Helical" evidence="6">
    <location>
        <begin position="328"/>
        <end position="348"/>
    </location>
</feature>
<dbReference type="GO" id="GO:0005886">
    <property type="term" value="C:plasma membrane"/>
    <property type="evidence" value="ECO:0007669"/>
    <property type="project" value="UniProtKB-SubCell"/>
</dbReference>
<dbReference type="CDD" id="cd17321">
    <property type="entry name" value="MFS_MMR_MDR_like"/>
    <property type="match status" value="1"/>
</dbReference>
<organism evidence="8 9">
    <name type="scientific">Acetonema longum DSM 6540</name>
    <dbReference type="NCBI Taxonomy" id="1009370"/>
    <lineage>
        <taxon>Bacteria</taxon>
        <taxon>Bacillati</taxon>
        <taxon>Bacillota</taxon>
        <taxon>Negativicutes</taxon>
        <taxon>Acetonemataceae</taxon>
        <taxon>Acetonema</taxon>
    </lineage>
</organism>
<dbReference type="RefSeq" id="WP_004093975.1">
    <property type="nucleotide sequence ID" value="NZ_AFGF01000050.1"/>
</dbReference>
<feature type="transmembrane region" description="Helical" evidence="6">
    <location>
        <begin position="47"/>
        <end position="65"/>
    </location>
</feature>
<dbReference type="AlphaFoldDB" id="F7NGV6"/>
<evidence type="ECO:0000256" key="2">
    <source>
        <dbReference type="ARBA" id="ARBA00022448"/>
    </source>
</evidence>
<keyword evidence="9" id="KW-1185">Reference proteome</keyword>
<evidence type="ECO:0000256" key="3">
    <source>
        <dbReference type="ARBA" id="ARBA00022692"/>
    </source>
</evidence>
<comment type="caution">
    <text evidence="8">The sequence shown here is derived from an EMBL/GenBank/DDBJ whole genome shotgun (WGS) entry which is preliminary data.</text>
</comment>
<feature type="transmembrane region" description="Helical" evidence="6">
    <location>
        <begin position="261"/>
        <end position="285"/>
    </location>
</feature>
<feature type="transmembrane region" description="Helical" evidence="6">
    <location>
        <begin position="166"/>
        <end position="185"/>
    </location>
</feature>
<evidence type="ECO:0000256" key="4">
    <source>
        <dbReference type="ARBA" id="ARBA00022989"/>
    </source>
</evidence>
<feature type="domain" description="Major facilitator superfamily (MFS) profile" evidence="7">
    <location>
        <begin position="11"/>
        <end position="459"/>
    </location>
</feature>
<dbReference type="SUPFAM" id="SSF103473">
    <property type="entry name" value="MFS general substrate transporter"/>
    <property type="match status" value="1"/>
</dbReference>
<feature type="transmembrane region" description="Helical" evidence="6">
    <location>
        <begin position="428"/>
        <end position="450"/>
    </location>
</feature>
<evidence type="ECO:0000259" key="7">
    <source>
        <dbReference type="PROSITE" id="PS50850"/>
    </source>
</evidence>
<accession>F7NGV6</accession>
<name>F7NGV6_9FIRM</name>